<dbReference type="PANTHER" id="PTHR47561:SF1">
    <property type="entry name" value="POLYSACCHARIDE DEACETYLASE FAMILY PROTEIN (AFU_ORTHOLOGUE AFUA_6G05030)"/>
    <property type="match status" value="1"/>
</dbReference>
<dbReference type="OrthoDB" id="3162524at2759"/>
<dbReference type="GO" id="GO:0016810">
    <property type="term" value="F:hydrolase activity, acting on carbon-nitrogen (but not peptide) bonds"/>
    <property type="evidence" value="ECO:0007669"/>
    <property type="project" value="InterPro"/>
</dbReference>
<reference evidence="2 3" key="1">
    <citation type="submission" date="2018-01" db="EMBL/GenBank/DDBJ databases">
        <title>Harnessing the power of phylogenomics to disentangle the directionality and signatures of interkingdom host jumping in the parasitic fungal genus Tolypocladium.</title>
        <authorList>
            <person name="Quandt C.A."/>
            <person name="Patterson W."/>
            <person name="Spatafora J.W."/>
        </authorList>
    </citation>
    <scope>NUCLEOTIDE SEQUENCE [LARGE SCALE GENOMIC DNA]</scope>
    <source>
        <strain evidence="2 3">NRBC 100945</strain>
    </source>
</reference>
<name>A0A2S4KVN5_9HYPO</name>
<dbReference type="PANTHER" id="PTHR47561">
    <property type="entry name" value="POLYSACCHARIDE DEACETYLASE FAMILY PROTEIN (AFU_ORTHOLOGUE AFUA_6G05030)"/>
    <property type="match status" value="1"/>
</dbReference>
<dbReference type="PROSITE" id="PS51677">
    <property type="entry name" value="NODB"/>
    <property type="match status" value="1"/>
</dbReference>
<evidence type="ECO:0000313" key="2">
    <source>
        <dbReference type="EMBL" id="POR34258.1"/>
    </source>
</evidence>
<evidence type="ECO:0000313" key="3">
    <source>
        <dbReference type="Proteomes" id="UP000237481"/>
    </source>
</evidence>
<gene>
    <name evidence="2" type="ORF">TPAR_05535</name>
</gene>
<dbReference type="InterPro" id="IPR011330">
    <property type="entry name" value="Glyco_hydro/deAcase_b/a-brl"/>
</dbReference>
<dbReference type="InterPro" id="IPR002509">
    <property type="entry name" value="NODB_dom"/>
</dbReference>
<protein>
    <submittedName>
        <fullName evidence="2">Chitin deacetylase</fullName>
    </submittedName>
</protein>
<dbReference type="Gene3D" id="3.20.20.370">
    <property type="entry name" value="Glycoside hydrolase/deacetylase"/>
    <property type="match status" value="1"/>
</dbReference>
<sequence>MGKKRVLISYGVDVDAVAGWLGSYGGQDSANDISRGIFAGTVGVERLLRLFAKYDIKTTWFVPGHSLETFPAEMAAVRDAGHELGLHGYSHENPTDMTVEQQRDVLDRTYRMLTEFAGKPPRGSVAPWWETSREGAQLLLDYGIEYDHSMSHHDCQPYYLPAEASWTKIDYSQPAHTWMKPLARGAATGIVEVPSNWYLDDLPPMMFIKAAANSHGFVNARDVEDTWRDHFDYFYREHDEFVLPLTVHPDVSGRPHALLMHERLIEHFKRHEGVEFVTMGQVVDEFKSKNAVPEGALMPAVLGEGLEQ</sequence>
<dbReference type="SUPFAM" id="SSF88713">
    <property type="entry name" value="Glycoside hydrolase/deacetylase"/>
    <property type="match status" value="1"/>
</dbReference>
<comment type="caution">
    <text evidence="2">The sequence shown here is derived from an EMBL/GenBank/DDBJ whole genome shotgun (WGS) entry which is preliminary data.</text>
</comment>
<keyword evidence="3" id="KW-1185">Reference proteome</keyword>
<dbReference type="Proteomes" id="UP000237481">
    <property type="component" value="Unassembled WGS sequence"/>
</dbReference>
<accession>A0A2S4KVN5</accession>
<dbReference type="Pfam" id="PF01522">
    <property type="entry name" value="Polysacc_deac_1"/>
    <property type="match status" value="1"/>
</dbReference>
<evidence type="ECO:0000259" key="1">
    <source>
        <dbReference type="PROSITE" id="PS51677"/>
    </source>
</evidence>
<dbReference type="GO" id="GO:0005975">
    <property type="term" value="P:carbohydrate metabolic process"/>
    <property type="evidence" value="ECO:0007669"/>
    <property type="project" value="InterPro"/>
</dbReference>
<organism evidence="2 3">
    <name type="scientific">Tolypocladium paradoxum</name>
    <dbReference type="NCBI Taxonomy" id="94208"/>
    <lineage>
        <taxon>Eukaryota</taxon>
        <taxon>Fungi</taxon>
        <taxon>Dikarya</taxon>
        <taxon>Ascomycota</taxon>
        <taxon>Pezizomycotina</taxon>
        <taxon>Sordariomycetes</taxon>
        <taxon>Hypocreomycetidae</taxon>
        <taxon>Hypocreales</taxon>
        <taxon>Ophiocordycipitaceae</taxon>
        <taxon>Tolypocladium</taxon>
    </lineage>
</organism>
<dbReference type="AlphaFoldDB" id="A0A2S4KVN5"/>
<feature type="domain" description="NodB homology" evidence="1">
    <location>
        <begin position="29"/>
        <end position="277"/>
    </location>
</feature>
<dbReference type="InterPro" id="IPR037950">
    <property type="entry name" value="PgdA-like"/>
</dbReference>
<dbReference type="EMBL" id="PKSG01000557">
    <property type="protein sequence ID" value="POR34258.1"/>
    <property type="molecule type" value="Genomic_DNA"/>
</dbReference>
<proteinExistence type="predicted"/>
<dbReference type="CDD" id="cd10938">
    <property type="entry name" value="CE4_HpPgdA_like"/>
    <property type="match status" value="1"/>
</dbReference>